<dbReference type="CDD" id="cd06225">
    <property type="entry name" value="HAMP"/>
    <property type="match status" value="1"/>
</dbReference>
<dbReference type="InterPro" id="IPR036890">
    <property type="entry name" value="HATPase_C_sf"/>
</dbReference>
<dbReference type="GO" id="GO:0004721">
    <property type="term" value="F:phosphoprotein phosphatase activity"/>
    <property type="evidence" value="ECO:0007669"/>
    <property type="project" value="UniProtKB-KW"/>
</dbReference>
<dbReference type="PRINTS" id="PR00344">
    <property type="entry name" value="BCTRLSENSOR"/>
</dbReference>
<dbReference type="CDD" id="cd00075">
    <property type="entry name" value="HATPase"/>
    <property type="match status" value="1"/>
</dbReference>
<dbReference type="InterPro" id="IPR003660">
    <property type="entry name" value="HAMP_dom"/>
</dbReference>
<keyword evidence="6" id="KW-1003">Cell membrane</keyword>
<feature type="transmembrane region" description="Helical" evidence="21">
    <location>
        <begin position="129"/>
        <end position="149"/>
    </location>
</feature>
<dbReference type="Pfam" id="PF00672">
    <property type="entry name" value="HAMP"/>
    <property type="match status" value="1"/>
</dbReference>
<evidence type="ECO:0000256" key="4">
    <source>
        <dbReference type="ARBA" id="ARBA00004651"/>
    </source>
</evidence>
<dbReference type="Pfam" id="PF02518">
    <property type="entry name" value="HATPase_c"/>
    <property type="match status" value="1"/>
</dbReference>
<keyword evidence="12" id="KW-0067">ATP-binding</keyword>
<keyword evidence="25" id="KW-1185">Reference proteome</keyword>
<evidence type="ECO:0000256" key="19">
    <source>
        <dbReference type="ARBA" id="ARBA00040454"/>
    </source>
</evidence>
<dbReference type="SMART" id="SM00304">
    <property type="entry name" value="HAMP"/>
    <property type="match status" value="1"/>
</dbReference>
<dbReference type="EMBL" id="QWKZ01000058">
    <property type="protein sequence ID" value="RIH84604.1"/>
    <property type="molecule type" value="Genomic_DNA"/>
</dbReference>
<keyword evidence="21" id="KW-0812">Transmembrane</keyword>
<dbReference type="GO" id="GO:0005524">
    <property type="term" value="F:ATP binding"/>
    <property type="evidence" value="ECO:0007669"/>
    <property type="project" value="UniProtKB-KW"/>
</dbReference>
<evidence type="ECO:0000256" key="15">
    <source>
        <dbReference type="ARBA" id="ARBA00023012"/>
    </source>
</evidence>
<dbReference type="CDD" id="cd00082">
    <property type="entry name" value="HisKA"/>
    <property type="match status" value="1"/>
</dbReference>
<dbReference type="EC" id="2.7.13.3" evidence="5"/>
<dbReference type="Pfam" id="PF00512">
    <property type="entry name" value="HisKA"/>
    <property type="match status" value="1"/>
</dbReference>
<evidence type="ECO:0000256" key="3">
    <source>
        <dbReference type="ARBA" id="ARBA00001946"/>
    </source>
</evidence>
<comment type="cofactor">
    <cofactor evidence="2">
        <name>Mn(2+)</name>
        <dbReference type="ChEBI" id="CHEBI:29035"/>
    </cofactor>
</comment>
<dbReference type="InterPro" id="IPR050980">
    <property type="entry name" value="2C_sensor_his_kinase"/>
</dbReference>
<keyword evidence="17" id="KW-0843">Virulence</keyword>
<dbReference type="SUPFAM" id="SSF158472">
    <property type="entry name" value="HAMP domain-like"/>
    <property type="match status" value="1"/>
</dbReference>
<evidence type="ECO:0000256" key="7">
    <source>
        <dbReference type="ARBA" id="ARBA00022553"/>
    </source>
</evidence>
<evidence type="ECO:0000256" key="20">
    <source>
        <dbReference type="ARBA" id="ARBA00041776"/>
    </source>
</evidence>
<evidence type="ECO:0000313" key="25">
    <source>
        <dbReference type="Proteomes" id="UP000265800"/>
    </source>
</evidence>
<keyword evidence="21" id="KW-1133">Transmembrane helix</keyword>
<keyword evidence="10" id="KW-0418">Kinase</keyword>
<dbReference type="SMART" id="SM00388">
    <property type="entry name" value="HisKA"/>
    <property type="match status" value="1"/>
</dbReference>
<evidence type="ECO:0000256" key="21">
    <source>
        <dbReference type="SAM" id="Phobius"/>
    </source>
</evidence>
<keyword evidence="9" id="KW-0547">Nucleotide-binding</keyword>
<organism evidence="24 25">
    <name type="scientific">Meiothermus luteus</name>
    <dbReference type="NCBI Taxonomy" id="2026184"/>
    <lineage>
        <taxon>Bacteria</taxon>
        <taxon>Thermotogati</taxon>
        <taxon>Deinococcota</taxon>
        <taxon>Deinococci</taxon>
        <taxon>Thermales</taxon>
        <taxon>Thermaceae</taxon>
        <taxon>Meiothermus</taxon>
    </lineage>
</organism>
<dbReference type="InterPro" id="IPR003661">
    <property type="entry name" value="HisK_dim/P_dom"/>
</dbReference>
<gene>
    <name evidence="24" type="primary">creC_2</name>
    <name evidence="24" type="ORF">Mlute_01847</name>
</gene>
<keyword evidence="18" id="KW-0464">Manganese</keyword>
<keyword evidence="16" id="KW-0346">Stress response</keyword>
<dbReference type="AlphaFoldDB" id="A0A399EIQ3"/>
<evidence type="ECO:0000313" key="24">
    <source>
        <dbReference type="EMBL" id="RIH84604.1"/>
    </source>
</evidence>
<evidence type="ECO:0000256" key="10">
    <source>
        <dbReference type="ARBA" id="ARBA00022777"/>
    </source>
</evidence>
<dbReference type="GO" id="GO:0000155">
    <property type="term" value="F:phosphorelay sensor kinase activity"/>
    <property type="evidence" value="ECO:0007669"/>
    <property type="project" value="InterPro"/>
</dbReference>
<evidence type="ECO:0000256" key="5">
    <source>
        <dbReference type="ARBA" id="ARBA00012438"/>
    </source>
</evidence>
<evidence type="ECO:0000256" key="12">
    <source>
        <dbReference type="ARBA" id="ARBA00022840"/>
    </source>
</evidence>
<dbReference type="Gene3D" id="1.10.287.130">
    <property type="match status" value="1"/>
</dbReference>
<dbReference type="InterPro" id="IPR036097">
    <property type="entry name" value="HisK_dim/P_sf"/>
</dbReference>
<keyword evidence="11" id="KW-0378">Hydrolase</keyword>
<evidence type="ECO:0000259" key="23">
    <source>
        <dbReference type="PROSITE" id="PS50885"/>
    </source>
</evidence>
<dbReference type="PANTHER" id="PTHR44936:SF9">
    <property type="entry name" value="SENSOR PROTEIN CREC"/>
    <property type="match status" value="1"/>
</dbReference>
<feature type="domain" description="HAMP" evidence="23">
    <location>
        <begin position="147"/>
        <end position="199"/>
    </location>
</feature>
<dbReference type="InterPro" id="IPR004358">
    <property type="entry name" value="Sig_transdc_His_kin-like_C"/>
</dbReference>
<evidence type="ECO:0000256" key="13">
    <source>
        <dbReference type="ARBA" id="ARBA00022842"/>
    </source>
</evidence>
<evidence type="ECO:0000256" key="8">
    <source>
        <dbReference type="ARBA" id="ARBA00022679"/>
    </source>
</evidence>
<comment type="caution">
    <text evidence="24">The sequence shown here is derived from an EMBL/GenBank/DDBJ whole genome shotgun (WGS) entry which is preliminary data.</text>
</comment>
<dbReference type="PANTHER" id="PTHR44936">
    <property type="entry name" value="SENSOR PROTEIN CREC"/>
    <property type="match status" value="1"/>
</dbReference>
<dbReference type="PROSITE" id="PS50109">
    <property type="entry name" value="HIS_KIN"/>
    <property type="match status" value="1"/>
</dbReference>
<dbReference type="PROSITE" id="PS50885">
    <property type="entry name" value="HAMP"/>
    <property type="match status" value="1"/>
</dbReference>
<name>A0A399EIQ3_9DEIN</name>
<evidence type="ECO:0000256" key="17">
    <source>
        <dbReference type="ARBA" id="ARBA00023026"/>
    </source>
</evidence>
<comment type="subcellular location">
    <subcellularLocation>
        <location evidence="4">Cell membrane</location>
        <topology evidence="4">Multi-pass membrane protein</topology>
    </subcellularLocation>
</comment>
<keyword evidence="14" id="KW-0904">Protein phosphatase</keyword>
<keyword evidence="7" id="KW-0597">Phosphoprotein</keyword>
<keyword evidence="8 24" id="KW-0808">Transferase</keyword>
<evidence type="ECO:0000259" key="22">
    <source>
        <dbReference type="PROSITE" id="PS50109"/>
    </source>
</evidence>
<dbReference type="Gene3D" id="6.10.340.10">
    <property type="match status" value="1"/>
</dbReference>
<dbReference type="Proteomes" id="UP000265800">
    <property type="component" value="Unassembled WGS sequence"/>
</dbReference>
<reference evidence="24 25" key="1">
    <citation type="submission" date="2018-08" db="EMBL/GenBank/DDBJ databases">
        <title>Meiothermus luteus KCTC 52599 genome sequencing project.</title>
        <authorList>
            <person name="Da Costa M.S."/>
            <person name="Albuquerque L."/>
            <person name="Raposo P."/>
            <person name="Froufe H.J.C."/>
            <person name="Barroso C.S."/>
            <person name="Egas C."/>
        </authorList>
    </citation>
    <scope>NUCLEOTIDE SEQUENCE [LARGE SCALE GENOMIC DNA]</scope>
    <source>
        <strain evidence="24 25">KCTC 52599</strain>
    </source>
</reference>
<evidence type="ECO:0000256" key="2">
    <source>
        <dbReference type="ARBA" id="ARBA00001936"/>
    </source>
</evidence>
<keyword evidence="13" id="KW-0460">Magnesium</keyword>
<keyword evidence="21" id="KW-0472">Membrane</keyword>
<dbReference type="InterPro" id="IPR005467">
    <property type="entry name" value="His_kinase_dom"/>
</dbReference>
<dbReference type="SUPFAM" id="SSF55874">
    <property type="entry name" value="ATPase domain of HSP90 chaperone/DNA topoisomerase II/histidine kinase"/>
    <property type="match status" value="1"/>
</dbReference>
<dbReference type="GO" id="GO:0005886">
    <property type="term" value="C:plasma membrane"/>
    <property type="evidence" value="ECO:0007669"/>
    <property type="project" value="UniProtKB-SubCell"/>
</dbReference>
<dbReference type="SUPFAM" id="SSF47384">
    <property type="entry name" value="Homodimeric domain of signal transducing histidine kinase"/>
    <property type="match status" value="1"/>
</dbReference>
<evidence type="ECO:0000256" key="6">
    <source>
        <dbReference type="ARBA" id="ARBA00022475"/>
    </source>
</evidence>
<evidence type="ECO:0000256" key="9">
    <source>
        <dbReference type="ARBA" id="ARBA00022741"/>
    </source>
</evidence>
<dbReference type="SMART" id="SM00387">
    <property type="entry name" value="HATPase_c"/>
    <property type="match status" value="1"/>
</dbReference>
<proteinExistence type="predicted"/>
<evidence type="ECO:0000256" key="11">
    <source>
        <dbReference type="ARBA" id="ARBA00022801"/>
    </source>
</evidence>
<evidence type="ECO:0000256" key="1">
    <source>
        <dbReference type="ARBA" id="ARBA00000085"/>
    </source>
</evidence>
<feature type="domain" description="Histidine kinase" evidence="22">
    <location>
        <begin position="207"/>
        <end position="404"/>
    </location>
</feature>
<evidence type="ECO:0000256" key="18">
    <source>
        <dbReference type="ARBA" id="ARBA00023211"/>
    </source>
</evidence>
<protein>
    <recommendedName>
        <fullName evidence="19">Signal transduction histidine-protein kinase/phosphatase MprB</fullName>
        <ecNumber evidence="5">2.7.13.3</ecNumber>
    </recommendedName>
    <alternativeName>
        <fullName evidence="20">Mycobacterial persistence regulator B</fullName>
    </alternativeName>
</protein>
<dbReference type="InterPro" id="IPR003594">
    <property type="entry name" value="HATPase_dom"/>
</dbReference>
<evidence type="ECO:0000256" key="16">
    <source>
        <dbReference type="ARBA" id="ARBA00023016"/>
    </source>
</evidence>
<dbReference type="Gene3D" id="3.30.565.10">
    <property type="entry name" value="Histidine kinase-like ATPase, C-terminal domain"/>
    <property type="match status" value="1"/>
</dbReference>
<keyword evidence="15" id="KW-0902">Two-component regulatory system</keyword>
<sequence>MLLGLLCLALGVAGLQMGLGYWSFSRSLDQDFRTDLQKYALLVTEALDLNQPIPTLNPQKVPNFSGYAGRFRLLRQDQVIFEGGGPFPELDPDWWTHRQPLSNGYVLEVALNQNEHNRALGEYLRTGGLTLLFSAGLAVLVAWGLRLYLLQPVLRLEQATHSLAQARFPEPLPVQGQDELARLTQSFNQMVIKVRRALERERSFTRYVSHELRNPLAAIKTTSEAVRAGALPSEALHPVLDRNLERMEQTLNGLLALARGLDSYTEVEFPEVLEALLRRLPEAFRKRVVFRSEPARLRVPQEAFEAAVQNLLDNALKYSPGRVWLEFSQNPHPTLRVRDEGPGVPEEALARLGEPFYRPHRQPGGLGLGLAFVRQAVENMGGRLELRNHPQGGLEATLILPGGLGV</sequence>
<comment type="cofactor">
    <cofactor evidence="3">
        <name>Mg(2+)</name>
        <dbReference type="ChEBI" id="CHEBI:18420"/>
    </cofactor>
</comment>
<evidence type="ECO:0000256" key="14">
    <source>
        <dbReference type="ARBA" id="ARBA00022912"/>
    </source>
</evidence>
<accession>A0A399EIQ3</accession>
<comment type="catalytic activity">
    <reaction evidence="1">
        <text>ATP + protein L-histidine = ADP + protein N-phospho-L-histidine.</text>
        <dbReference type="EC" id="2.7.13.3"/>
    </reaction>
</comment>